<protein>
    <submittedName>
        <fullName evidence="1">Uncharacterized protein</fullName>
    </submittedName>
</protein>
<dbReference type="OrthoDB" id="501927at2"/>
<dbReference type="EMBL" id="CP002299">
    <property type="protein sequence ID" value="ADP78457.1"/>
    <property type="molecule type" value="Genomic_DNA"/>
</dbReference>
<accession>E3J8L4</accession>
<gene>
    <name evidence="1" type="ordered locus">FraEuI1c_0371</name>
</gene>
<name>E3J8L4_PSEI1</name>
<dbReference type="HOGENOM" id="CLU_692455_0_0_11"/>
<organism evidence="1 2">
    <name type="scientific">Pseudofrankia inefficax (strain DSM 45817 / CECT 9037 / DDB 130130 / EuI1c)</name>
    <name type="common">Frankia inefficax</name>
    <dbReference type="NCBI Taxonomy" id="298654"/>
    <lineage>
        <taxon>Bacteria</taxon>
        <taxon>Bacillati</taxon>
        <taxon>Actinomycetota</taxon>
        <taxon>Actinomycetes</taxon>
        <taxon>Frankiales</taxon>
        <taxon>Frankiaceae</taxon>
        <taxon>Pseudofrankia</taxon>
    </lineage>
</organism>
<dbReference type="STRING" id="298654.FraEuI1c_0371"/>
<evidence type="ECO:0000313" key="2">
    <source>
        <dbReference type="Proteomes" id="UP000002484"/>
    </source>
</evidence>
<dbReference type="Proteomes" id="UP000002484">
    <property type="component" value="Chromosome"/>
</dbReference>
<evidence type="ECO:0000313" key="1">
    <source>
        <dbReference type="EMBL" id="ADP78457.1"/>
    </source>
</evidence>
<dbReference type="InParanoid" id="E3J8L4"/>
<keyword evidence="2" id="KW-1185">Reference proteome</keyword>
<dbReference type="RefSeq" id="WP_013421580.1">
    <property type="nucleotide sequence ID" value="NC_014666.1"/>
</dbReference>
<dbReference type="KEGG" id="fri:FraEuI1c_0371"/>
<dbReference type="eggNOG" id="ENOG5030KHX">
    <property type="taxonomic scope" value="Bacteria"/>
</dbReference>
<dbReference type="AlphaFoldDB" id="E3J8L4"/>
<sequence>MLATQLADLLAATPAGVADALAVVDGFDDTLVTGLGRLGADQHAAVFALADVLAASPLGPVAREAAEKLATGSVSDDVLATLAGARAAVLGAVHDALLGAVDLTVGRERSAWDEGMGSAGATAGEAALGGCRSWLRELAIVGWRGAEDELVSSSAQAREAALAVPPLRRLAVLLDGLAAELLAAGPVGVRGRLPVRRWADLWTRGVLLARHGAWAADGSAGVSTGRLLPLGAEVAEHGTAVRLVVHAVLETAGERPRLMRTAVTAAKVDTIVGPAVWRLLETYPVLVGALVERRAVEFSELVLLSTGDLVWREDAARLAEAADPFVTARVLPAGALAPPVAPLDRHPVRICEPVLLEGYTATLADDGQTLTFDLGGSVLGVEVEPAAADPAVSLGPLAPAVLAGSSACLGLLRWDEGRWLLRPLGVQAVVKKKPLVAHVGDWARGAPDPRIAKARAKNEDAVPVLRERAGRLLRG</sequence>
<proteinExistence type="predicted"/>
<reference evidence="1 2" key="1">
    <citation type="submission" date="2010-10" db="EMBL/GenBank/DDBJ databases">
        <title>Complete sequence of Frankia sp. EuI1c.</title>
        <authorList>
            <consortium name="US DOE Joint Genome Institute"/>
            <person name="Lucas S."/>
            <person name="Copeland A."/>
            <person name="Lapidus A."/>
            <person name="Cheng J.-F."/>
            <person name="Bruce D."/>
            <person name="Goodwin L."/>
            <person name="Pitluck S."/>
            <person name="Chertkov O."/>
            <person name="Detter J.C."/>
            <person name="Han C."/>
            <person name="Tapia R."/>
            <person name="Land M."/>
            <person name="Hauser L."/>
            <person name="Jeffries C."/>
            <person name="Kyrpides N."/>
            <person name="Ivanova N."/>
            <person name="Mikhailova N."/>
            <person name="Beauchemin N."/>
            <person name="Sen A."/>
            <person name="Sur S.A."/>
            <person name="Gtari M."/>
            <person name="Wall L."/>
            <person name="Tisa L."/>
            <person name="Woyke T."/>
        </authorList>
    </citation>
    <scope>NUCLEOTIDE SEQUENCE [LARGE SCALE GENOMIC DNA]</scope>
    <source>
        <strain evidence="2">DSM 45817 / CECT 9037 / EuI1c</strain>
    </source>
</reference>